<dbReference type="Pfam" id="PF01564">
    <property type="entry name" value="Spermine_synth"/>
    <property type="match status" value="1"/>
</dbReference>
<evidence type="ECO:0000256" key="3">
    <source>
        <dbReference type="ARBA" id="ARBA00022679"/>
    </source>
</evidence>
<dbReference type="OrthoDB" id="411785at2759"/>
<evidence type="ECO:0000256" key="2">
    <source>
        <dbReference type="ARBA" id="ARBA00022603"/>
    </source>
</evidence>
<evidence type="ECO:0000313" key="9">
    <source>
        <dbReference type="EMBL" id="TSK58142.1"/>
    </source>
</evidence>
<keyword evidence="4" id="KW-0511">Multifunctional enzyme</keyword>
<gene>
    <name evidence="9" type="ORF">Baya_3790</name>
</gene>
<feature type="region of interest" description="Disordered" evidence="7">
    <location>
        <begin position="421"/>
        <end position="457"/>
    </location>
</feature>
<dbReference type="SUPFAM" id="SSF53335">
    <property type="entry name" value="S-adenosyl-L-methionine-dependent methyltransferases"/>
    <property type="match status" value="2"/>
</dbReference>
<reference evidence="9 10" key="1">
    <citation type="journal article" date="2019" name="Genome Biol. Evol.">
        <title>Whole-Genome Sequencing of the Giant Devil Catfish, Bagarius yarrelli.</title>
        <authorList>
            <person name="Jiang W."/>
            <person name="Lv Y."/>
            <person name="Cheng L."/>
            <person name="Yang K."/>
            <person name="Chao B."/>
            <person name="Wang X."/>
            <person name="Li Y."/>
            <person name="Pan X."/>
            <person name="You X."/>
            <person name="Zhang Y."/>
            <person name="Yang J."/>
            <person name="Li J."/>
            <person name="Zhang X."/>
            <person name="Liu S."/>
            <person name="Sun C."/>
            <person name="Yang J."/>
            <person name="Shi Q."/>
        </authorList>
    </citation>
    <scope>NUCLEOTIDE SEQUENCE [LARGE SCALE GENOMIC DNA]</scope>
    <source>
        <strain evidence="9">JWS20170419001</strain>
        <tissue evidence="9">Muscle</tissue>
    </source>
</reference>
<name>A0A556TT61_BAGYA</name>
<feature type="compositionally biased region" description="Basic residues" evidence="7">
    <location>
        <begin position="437"/>
        <end position="446"/>
    </location>
</feature>
<evidence type="ECO:0000313" key="10">
    <source>
        <dbReference type="Proteomes" id="UP000319801"/>
    </source>
</evidence>
<evidence type="ECO:0000259" key="8">
    <source>
        <dbReference type="Pfam" id="PF13649"/>
    </source>
</evidence>
<evidence type="ECO:0000256" key="4">
    <source>
        <dbReference type="ARBA" id="ARBA00023268"/>
    </source>
</evidence>
<dbReference type="GO" id="GO:0032259">
    <property type="term" value="P:methylation"/>
    <property type="evidence" value="ECO:0007669"/>
    <property type="project" value="UniProtKB-KW"/>
</dbReference>
<evidence type="ECO:0000256" key="6">
    <source>
        <dbReference type="ARBA" id="ARBA00081503"/>
    </source>
</evidence>
<dbReference type="InterPro" id="IPR041698">
    <property type="entry name" value="Methyltransf_25"/>
</dbReference>
<accession>A0A556TT61</accession>
<evidence type="ECO:0000256" key="7">
    <source>
        <dbReference type="SAM" id="MobiDB-lite"/>
    </source>
</evidence>
<organism evidence="9 10">
    <name type="scientific">Bagarius yarrelli</name>
    <name type="common">Goonch</name>
    <name type="synonym">Bagrus yarrelli</name>
    <dbReference type="NCBI Taxonomy" id="175774"/>
    <lineage>
        <taxon>Eukaryota</taxon>
        <taxon>Metazoa</taxon>
        <taxon>Chordata</taxon>
        <taxon>Craniata</taxon>
        <taxon>Vertebrata</taxon>
        <taxon>Euteleostomi</taxon>
        <taxon>Actinopterygii</taxon>
        <taxon>Neopterygii</taxon>
        <taxon>Teleostei</taxon>
        <taxon>Ostariophysi</taxon>
        <taxon>Siluriformes</taxon>
        <taxon>Sisoridae</taxon>
        <taxon>Sisorinae</taxon>
        <taxon>Bagarius</taxon>
    </lineage>
</organism>
<keyword evidence="2 9" id="KW-0489">Methyltransferase</keyword>
<dbReference type="Gene3D" id="3.40.50.150">
    <property type="entry name" value="Vaccinia Virus protein VP39"/>
    <property type="match status" value="2"/>
</dbReference>
<dbReference type="GO" id="GO:0008168">
    <property type="term" value="F:methyltransferase activity"/>
    <property type="evidence" value="ECO:0007669"/>
    <property type="project" value="UniProtKB-KW"/>
</dbReference>
<evidence type="ECO:0000256" key="1">
    <source>
        <dbReference type="ARBA" id="ARBA00008361"/>
    </source>
</evidence>
<dbReference type="AlphaFoldDB" id="A0A556TT61"/>
<evidence type="ECO:0000256" key="5">
    <source>
        <dbReference type="ARBA" id="ARBA00071300"/>
    </source>
</evidence>
<dbReference type="FunFam" id="3.40.50.150:FF:000110">
    <property type="entry name" value="methyltransferase-like protein 13 isoform X1"/>
    <property type="match status" value="1"/>
</dbReference>
<dbReference type="Pfam" id="PF13649">
    <property type="entry name" value="Methyltransf_25"/>
    <property type="match status" value="1"/>
</dbReference>
<proteinExistence type="inferred from homology"/>
<keyword evidence="3 9" id="KW-0808">Transferase</keyword>
<dbReference type="PANTHER" id="PTHR12176">
    <property type="entry name" value="SAM-DEPENDENT METHYLTRANSFERASE SUPERFAMILY PROTEIN"/>
    <property type="match status" value="1"/>
</dbReference>
<keyword evidence="10" id="KW-1185">Reference proteome</keyword>
<sequence>MSLLPRTAEEFSSADYWERFFRKRGEKAFEWYGDYTSLCGVLHKYIKPHEKVLVVGCGNSELSEQLYDVGYRHLTNIDISETVVAHMNQRNVQRRPDLTFHQIDATQTGYASGSFQACLDKGTLDAMASEGEGLVAGKMLSEVSRVLAVAGRYVCVTLAQEHVIKLAVGHFAEAGFAIRIHSLSQQNADTDSSSFALPVFVLVCTKFRQPPPFKVLEMCQGEDGAPCRLGSVSELLAAVKERQAYALLLQKLRGSTSTSSTPSLTLCHAATGRPRYTLTVQDSPSLAKVPRTNHFAIFIVPQGRESDWLYGSPEGRSQLATSANFRRLIVVAMHRDQEYKDMQAVQSELSPMVMELAPPGMPANQQVPFLSVGGDLGWREVVGRGVSDLTGEYSVEDVRGEDGHVYRRLIFMNNPQLVQSESRLRATPAAGPTASAQKKKSKKKTKPPAAESPAVASKNHTVDRGFLCCTHHEVMIAGFAMLGKEAVSNKDGQVSVLVVGLGGGGLPQFIRDFVPGVRVEVVELDPAVLQIAKTWFEFRTDDRLNVILGDGLQHISTLESKGVHSYDVIMFDVDSKDRSLGISCPPPAFVETSLLEKVCKLLTPRGVFILNLVCRDSALRKSVLERLQTVFPSVLSRPIEGEVNEVLLCSRGEAVQDKSKAVPHELQQAAKNLQGALQSHSQNALFKPQIDITAMLKDLRVT</sequence>
<protein>
    <recommendedName>
        <fullName evidence="5">eEF1A lysine and N-terminal methyltransferase</fullName>
    </recommendedName>
    <alternativeName>
        <fullName evidence="6">Methyltransferase-like protein 13</fullName>
    </alternativeName>
</protein>
<dbReference type="NCBIfam" id="NF037959">
    <property type="entry name" value="MFS_SpdSyn"/>
    <property type="match status" value="1"/>
</dbReference>
<dbReference type="PANTHER" id="PTHR12176:SF78">
    <property type="entry name" value="EEF1A LYSINE AND N-TERMINAL METHYLTRANSFERASE"/>
    <property type="match status" value="1"/>
</dbReference>
<comment type="similarity">
    <text evidence="1">Belongs to the methyltransferase superfamily.</text>
</comment>
<dbReference type="CDD" id="cd02440">
    <property type="entry name" value="AdoMet_MTases"/>
    <property type="match status" value="2"/>
</dbReference>
<comment type="caution">
    <text evidence="9">The sequence shown here is derived from an EMBL/GenBank/DDBJ whole genome shotgun (WGS) entry which is preliminary data.</text>
</comment>
<dbReference type="Proteomes" id="UP000319801">
    <property type="component" value="Unassembled WGS sequence"/>
</dbReference>
<dbReference type="InterPro" id="IPR051419">
    <property type="entry name" value="Lys/N-term_MeTrsfase_sf"/>
</dbReference>
<dbReference type="InterPro" id="IPR029063">
    <property type="entry name" value="SAM-dependent_MTases_sf"/>
</dbReference>
<dbReference type="EMBL" id="VCAZ01000016">
    <property type="protein sequence ID" value="TSK58142.1"/>
    <property type="molecule type" value="Genomic_DNA"/>
</dbReference>
<feature type="domain" description="Methyltransferase" evidence="8">
    <location>
        <begin position="52"/>
        <end position="148"/>
    </location>
</feature>